<reference evidence="2 3" key="1">
    <citation type="submission" date="2014-05" db="EMBL/GenBank/DDBJ databases">
        <title>Draft Genome Sequence of Kitasatospora cheerisanensis KCTC 2395.</title>
        <authorList>
            <person name="Nam D.H."/>
        </authorList>
    </citation>
    <scope>NUCLEOTIDE SEQUENCE [LARGE SCALE GENOMIC DNA]</scope>
    <source>
        <strain evidence="2 3">KCTC 2395</strain>
    </source>
</reference>
<proteinExistence type="predicted"/>
<dbReference type="EMBL" id="JNBY01000095">
    <property type="protein sequence ID" value="KDN83138.1"/>
    <property type="molecule type" value="Genomic_DNA"/>
</dbReference>
<dbReference type="AlphaFoldDB" id="A0A066YNQ3"/>
<feature type="region of interest" description="Disordered" evidence="1">
    <location>
        <begin position="81"/>
        <end position="111"/>
    </location>
</feature>
<evidence type="ECO:0000313" key="3">
    <source>
        <dbReference type="Proteomes" id="UP000027178"/>
    </source>
</evidence>
<evidence type="ECO:0000256" key="1">
    <source>
        <dbReference type="SAM" id="MobiDB-lite"/>
    </source>
</evidence>
<keyword evidence="3" id="KW-1185">Reference proteome</keyword>
<dbReference type="HOGENOM" id="CLU_2154986_0_0_11"/>
<dbReference type="Proteomes" id="UP000027178">
    <property type="component" value="Unassembled WGS sequence"/>
</dbReference>
<feature type="region of interest" description="Disordered" evidence="1">
    <location>
        <begin position="1"/>
        <end position="33"/>
    </location>
</feature>
<feature type="compositionally biased region" description="Low complexity" evidence="1">
    <location>
        <begin position="20"/>
        <end position="33"/>
    </location>
</feature>
<protein>
    <submittedName>
        <fullName evidence="2">Uncharacterized protein</fullName>
    </submittedName>
</protein>
<evidence type="ECO:0000313" key="2">
    <source>
        <dbReference type="EMBL" id="KDN83138.1"/>
    </source>
</evidence>
<feature type="compositionally biased region" description="Low complexity" evidence="1">
    <location>
        <begin position="81"/>
        <end position="95"/>
    </location>
</feature>
<organism evidence="2 3">
    <name type="scientific">Kitasatospora cheerisanensis KCTC 2395</name>
    <dbReference type="NCBI Taxonomy" id="1348663"/>
    <lineage>
        <taxon>Bacteria</taxon>
        <taxon>Bacillati</taxon>
        <taxon>Actinomycetota</taxon>
        <taxon>Actinomycetes</taxon>
        <taxon>Kitasatosporales</taxon>
        <taxon>Streptomycetaceae</taxon>
        <taxon>Kitasatospora</taxon>
    </lineage>
</organism>
<sequence length="111" mass="11055">MKAGDARGDGRCAGRDGPDGARPGPGRAAGLPYEPAPEAVAAVGPLTARMAPDGRARGMFAEPVAHAGDDPFEAAPALSAATRAGRPGRAADPGGLCSGARNTRVLRRSRA</sequence>
<feature type="compositionally biased region" description="Basic and acidic residues" evidence="1">
    <location>
        <begin position="1"/>
        <end position="19"/>
    </location>
</feature>
<accession>A0A066YNQ3</accession>
<comment type="caution">
    <text evidence="2">The sequence shown here is derived from an EMBL/GenBank/DDBJ whole genome shotgun (WGS) entry which is preliminary data.</text>
</comment>
<gene>
    <name evidence="2" type="ORF">KCH_46200</name>
</gene>
<name>A0A066YNQ3_9ACTN</name>